<evidence type="ECO:0000313" key="3">
    <source>
        <dbReference type="Proteomes" id="UP000054248"/>
    </source>
</evidence>
<feature type="chain" id="PRO_5002175654" evidence="1">
    <location>
        <begin position="20"/>
        <end position="51"/>
    </location>
</feature>
<dbReference type="HOGENOM" id="CLU_3130057_0_0_1"/>
<organism evidence="2 3">
    <name type="scientific">Tulasnella calospora MUT 4182</name>
    <dbReference type="NCBI Taxonomy" id="1051891"/>
    <lineage>
        <taxon>Eukaryota</taxon>
        <taxon>Fungi</taxon>
        <taxon>Dikarya</taxon>
        <taxon>Basidiomycota</taxon>
        <taxon>Agaricomycotina</taxon>
        <taxon>Agaricomycetes</taxon>
        <taxon>Cantharellales</taxon>
        <taxon>Tulasnellaceae</taxon>
        <taxon>Tulasnella</taxon>
    </lineage>
</organism>
<feature type="non-terminal residue" evidence="2">
    <location>
        <position position="51"/>
    </location>
</feature>
<name>A0A0C3KTG1_9AGAM</name>
<feature type="signal peptide" evidence="1">
    <location>
        <begin position="1"/>
        <end position="19"/>
    </location>
</feature>
<dbReference type="Proteomes" id="UP000054248">
    <property type="component" value="Unassembled WGS sequence"/>
</dbReference>
<reference evidence="2 3" key="1">
    <citation type="submission" date="2014-04" db="EMBL/GenBank/DDBJ databases">
        <authorList>
            <consortium name="DOE Joint Genome Institute"/>
            <person name="Kuo A."/>
            <person name="Girlanda M."/>
            <person name="Perotto S."/>
            <person name="Kohler A."/>
            <person name="Nagy L.G."/>
            <person name="Floudas D."/>
            <person name="Copeland A."/>
            <person name="Barry K.W."/>
            <person name="Cichocki N."/>
            <person name="Veneault-Fourrey C."/>
            <person name="LaButti K."/>
            <person name="Lindquist E.A."/>
            <person name="Lipzen A."/>
            <person name="Lundell T."/>
            <person name="Morin E."/>
            <person name="Murat C."/>
            <person name="Sun H."/>
            <person name="Tunlid A."/>
            <person name="Henrissat B."/>
            <person name="Grigoriev I.V."/>
            <person name="Hibbett D.S."/>
            <person name="Martin F."/>
            <person name="Nordberg H.P."/>
            <person name="Cantor M.N."/>
            <person name="Hua S.X."/>
        </authorList>
    </citation>
    <scope>NUCLEOTIDE SEQUENCE [LARGE SCALE GENOMIC DNA]</scope>
    <source>
        <strain evidence="2 3">MUT 4182</strain>
    </source>
</reference>
<evidence type="ECO:0000313" key="2">
    <source>
        <dbReference type="EMBL" id="KIO24758.1"/>
    </source>
</evidence>
<protein>
    <submittedName>
        <fullName evidence="2">Uncharacterized protein</fullName>
    </submittedName>
</protein>
<sequence length="51" mass="5051">MGRLGNGLCLLWLAPSSMASSSGIGSGSLSTGKLETTADLLPAPNVSCTNL</sequence>
<reference evidence="3" key="2">
    <citation type="submission" date="2015-01" db="EMBL/GenBank/DDBJ databases">
        <title>Evolutionary Origins and Diversification of the Mycorrhizal Mutualists.</title>
        <authorList>
            <consortium name="DOE Joint Genome Institute"/>
            <consortium name="Mycorrhizal Genomics Consortium"/>
            <person name="Kohler A."/>
            <person name="Kuo A."/>
            <person name="Nagy L.G."/>
            <person name="Floudas D."/>
            <person name="Copeland A."/>
            <person name="Barry K.W."/>
            <person name="Cichocki N."/>
            <person name="Veneault-Fourrey C."/>
            <person name="LaButti K."/>
            <person name="Lindquist E.A."/>
            <person name="Lipzen A."/>
            <person name="Lundell T."/>
            <person name="Morin E."/>
            <person name="Murat C."/>
            <person name="Riley R."/>
            <person name="Ohm R."/>
            <person name="Sun H."/>
            <person name="Tunlid A."/>
            <person name="Henrissat B."/>
            <person name="Grigoriev I.V."/>
            <person name="Hibbett D.S."/>
            <person name="Martin F."/>
        </authorList>
    </citation>
    <scope>NUCLEOTIDE SEQUENCE [LARGE SCALE GENOMIC DNA]</scope>
    <source>
        <strain evidence="3">MUT 4182</strain>
    </source>
</reference>
<evidence type="ECO:0000256" key="1">
    <source>
        <dbReference type="SAM" id="SignalP"/>
    </source>
</evidence>
<dbReference type="EMBL" id="KN823055">
    <property type="protein sequence ID" value="KIO24758.1"/>
    <property type="molecule type" value="Genomic_DNA"/>
</dbReference>
<dbReference type="AlphaFoldDB" id="A0A0C3KTG1"/>
<proteinExistence type="predicted"/>
<accession>A0A0C3KTG1</accession>
<keyword evidence="3" id="KW-1185">Reference proteome</keyword>
<keyword evidence="1" id="KW-0732">Signal</keyword>
<gene>
    <name evidence="2" type="ORF">M407DRAFT_244347</name>
</gene>